<keyword evidence="3" id="KW-0067">ATP-binding</keyword>
<comment type="caution">
    <text evidence="5">The sequence shown here is derived from an EMBL/GenBank/DDBJ whole genome shotgun (WGS) entry which is preliminary data.</text>
</comment>
<accession>A0ABV3MB66</accession>
<dbReference type="InterPro" id="IPR008921">
    <property type="entry name" value="DNA_pol3_clamp-load_cplx_C"/>
</dbReference>
<evidence type="ECO:0000259" key="4">
    <source>
        <dbReference type="SMART" id="SM00382"/>
    </source>
</evidence>
<protein>
    <submittedName>
        <fullName evidence="5">Replication-associated recombination protein A</fullName>
    </submittedName>
</protein>
<dbReference type="RefSeq" id="WP_196043832.1">
    <property type="nucleotide sequence ID" value="NZ_JBDKDV010000008.1"/>
</dbReference>
<dbReference type="InterPro" id="IPR027417">
    <property type="entry name" value="P-loop_NTPase"/>
</dbReference>
<dbReference type="PANTHER" id="PTHR13779:SF7">
    <property type="entry name" value="ATPASE WRNIP1"/>
    <property type="match status" value="1"/>
</dbReference>
<evidence type="ECO:0000256" key="3">
    <source>
        <dbReference type="ARBA" id="ARBA00022840"/>
    </source>
</evidence>
<dbReference type="Proteomes" id="UP001554047">
    <property type="component" value="Unassembled WGS sequence"/>
</dbReference>
<dbReference type="Gene3D" id="1.20.272.10">
    <property type="match status" value="1"/>
</dbReference>
<keyword evidence="2" id="KW-0547">Nucleotide-binding</keyword>
<dbReference type="Pfam" id="PF12002">
    <property type="entry name" value="MgsA_C"/>
    <property type="match status" value="1"/>
</dbReference>
<evidence type="ECO:0000313" key="5">
    <source>
        <dbReference type="EMBL" id="MEW3465689.1"/>
    </source>
</evidence>
<evidence type="ECO:0000256" key="2">
    <source>
        <dbReference type="ARBA" id="ARBA00022741"/>
    </source>
</evidence>
<proteinExistence type="inferred from homology"/>
<dbReference type="PANTHER" id="PTHR13779">
    <property type="entry name" value="WERNER HELICASE-INTERACTING PROTEIN 1 FAMILY MEMBER"/>
    <property type="match status" value="1"/>
</dbReference>
<dbReference type="CDD" id="cd18139">
    <property type="entry name" value="HLD_clamp_RarA"/>
    <property type="match status" value="1"/>
</dbReference>
<reference evidence="5 6" key="1">
    <citation type="submission" date="2024-05" db="EMBL/GenBank/DDBJ databases">
        <title>Human gut microbiome strain richness.</title>
        <authorList>
            <person name="Chen-Liaw A."/>
        </authorList>
    </citation>
    <scope>NUCLEOTIDE SEQUENCE [LARGE SCALE GENOMIC DNA]</scope>
    <source>
        <strain evidence="5 6">J1100102st1_G3_J1100102_180507</strain>
    </source>
</reference>
<dbReference type="InterPro" id="IPR032423">
    <property type="entry name" value="AAA_assoc_2"/>
</dbReference>
<comment type="similarity">
    <text evidence="1">Belongs to the AAA ATPase family. RarA/MGS1/WRNIP1 subfamily.</text>
</comment>
<dbReference type="InterPro" id="IPR051314">
    <property type="entry name" value="AAA_ATPase_RarA/MGS1/WRNIP1"/>
</dbReference>
<dbReference type="SUPFAM" id="SSF48019">
    <property type="entry name" value="post-AAA+ oligomerization domain-like"/>
    <property type="match status" value="1"/>
</dbReference>
<dbReference type="InterPro" id="IPR003593">
    <property type="entry name" value="AAA+_ATPase"/>
</dbReference>
<dbReference type="Gene3D" id="1.10.8.60">
    <property type="match status" value="1"/>
</dbReference>
<gene>
    <name evidence="5" type="ORF">AB1I55_06250</name>
</gene>
<dbReference type="Pfam" id="PF00004">
    <property type="entry name" value="AAA"/>
    <property type="match status" value="1"/>
</dbReference>
<evidence type="ECO:0000313" key="6">
    <source>
        <dbReference type="Proteomes" id="UP001554047"/>
    </source>
</evidence>
<dbReference type="Gene3D" id="3.40.50.300">
    <property type="entry name" value="P-loop containing nucleotide triphosphate hydrolases"/>
    <property type="match status" value="1"/>
</dbReference>
<name>A0ABV3MB66_9ENTE</name>
<organism evidence="5 6">
    <name type="scientific">Enterococcus entomosocium</name>
    <dbReference type="NCBI Taxonomy" id="3034352"/>
    <lineage>
        <taxon>Bacteria</taxon>
        <taxon>Bacillati</taxon>
        <taxon>Bacillota</taxon>
        <taxon>Bacilli</taxon>
        <taxon>Lactobacillales</taxon>
        <taxon>Enterococcaceae</taxon>
        <taxon>Enterococcus</taxon>
    </lineage>
</organism>
<dbReference type="InterPro" id="IPR021886">
    <property type="entry name" value="MgsA_C"/>
</dbReference>
<keyword evidence="6" id="KW-1185">Reference proteome</keyword>
<evidence type="ECO:0000256" key="1">
    <source>
        <dbReference type="ARBA" id="ARBA00008959"/>
    </source>
</evidence>
<dbReference type="EMBL" id="JBFDTB010000007">
    <property type="protein sequence ID" value="MEW3465689.1"/>
    <property type="molecule type" value="Genomic_DNA"/>
</dbReference>
<dbReference type="Gene3D" id="1.10.3710.10">
    <property type="entry name" value="DNA polymerase III clamp loader subunits, C-terminal domain"/>
    <property type="match status" value="1"/>
</dbReference>
<dbReference type="CDD" id="cd00009">
    <property type="entry name" value="AAA"/>
    <property type="match status" value="1"/>
</dbReference>
<dbReference type="InterPro" id="IPR003959">
    <property type="entry name" value="ATPase_AAA_core"/>
</dbReference>
<dbReference type="SMART" id="SM00382">
    <property type="entry name" value="AAA"/>
    <property type="match status" value="1"/>
</dbReference>
<sequence length="425" mass="46738">MQQPLAYRMRPRNLDEVVGQQHLVGPGKIIRRMVEAKMLSSMILYGPPGTGKTSIASAIAGSTRYAFRMLNAATDTKKDLQIVAEEAKMSGTVILLLDEVHRLDKTKQDFLLPHLESGKIIMIGATTENPYITINPAIRSRTQIFEVKPLQEEDILTAIDQALADETRGLGSETIVLTDDARLHLSRATNGDLRSALNGLELAARSTPKGPDGIIHLTLAIIEECVQRKALTHDKDGDAHYDVISAFQKSIRGSDVDGALHYLGRLVEAGDLAIICRRLMVIGYEDIGLANPAAAARTVNAVLAAERLGLPEARIPLADTVVDLCLSPKSNSAYMALDAAIADIRIGKAGDVPDHLRDSHYKGAESLNRGVGYQYPHNFDDAWVDQQYLPDKLKGTHYYQPKTTGKYEQALGQRYQQLQQRKKKN</sequence>
<dbReference type="Pfam" id="PF16193">
    <property type="entry name" value="AAA_assoc_2"/>
    <property type="match status" value="1"/>
</dbReference>
<feature type="domain" description="AAA+ ATPase" evidence="4">
    <location>
        <begin position="38"/>
        <end position="150"/>
    </location>
</feature>
<dbReference type="SUPFAM" id="SSF52540">
    <property type="entry name" value="P-loop containing nucleoside triphosphate hydrolases"/>
    <property type="match status" value="1"/>
</dbReference>